<feature type="domain" description="DUF7507" evidence="3">
    <location>
        <begin position="62"/>
        <end position="172"/>
    </location>
</feature>
<dbReference type="Proteomes" id="UP000824031">
    <property type="component" value="Unassembled WGS sequence"/>
</dbReference>
<gene>
    <name evidence="4" type="ORF">H9810_10150</name>
</gene>
<feature type="region of interest" description="Disordered" evidence="1">
    <location>
        <begin position="164"/>
        <end position="188"/>
    </location>
</feature>
<feature type="transmembrane region" description="Helical" evidence="2">
    <location>
        <begin position="614"/>
        <end position="633"/>
    </location>
</feature>
<evidence type="ECO:0000256" key="2">
    <source>
        <dbReference type="SAM" id="Phobius"/>
    </source>
</evidence>
<reference evidence="4" key="2">
    <citation type="submission" date="2021-04" db="EMBL/GenBank/DDBJ databases">
        <authorList>
            <person name="Gilroy R."/>
        </authorList>
    </citation>
    <scope>NUCLEOTIDE SEQUENCE</scope>
    <source>
        <strain evidence="4">3436</strain>
    </source>
</reference>
<feature type="region of interest" description="Disordered" evidence="1">
    <location>
        <begin position="552"/>
        <end position="585"/>
    </location>
</feature>
<sequence length="640" mass="68864">MFATEPYFTNAATVKDDGDDPIDEDEIKTEVENPAVDVEKSLVQVKRGEEIFLAEKGTIPEGLEVGDELTYAIEVKNIGNVKLNGLTLTDTFNGHFAPSKVSKVKDKVTNVELTNEWEKDAITGLWTLKIENISPDVGEIETYTYTYIVNQADADADKKLTNTAAVSGDDTDPDDEDTDEHPVKDDGDITLRPADITIYMGGKDGYAGTAGGDSSSLPEPGFYITLPGEVETALQGAGYPNGVAADLSEIITGVTATTKDGQTRSWTMKKYGATQSTAWIDDTNQAHFVYRIVPGKDQPAISVNFTNEDGTQVREDTFTLTDSLSETYFMSLNTAGVDVETISLTFNINGEIFHCGYDEQESAKTPGTLTVRYTTTANAPSTKAVTDLAAEVQEDPEQFYVQVENNQKFYINEKSANEDGVDVKAGDVSLLVDSLVGGEDYAYTNALYSKAVTAAGFESSGVWGQYLDLVDTENGNAWLTPEGDVTVFWPYPAGVTKDTGTIKLYHFEGLDRDMATDDVMAEINKTEAAEVPITRLDDGFTFKTSSFSPFVLVQDNTRPSGGGDEPSGGDDGNNNNTNNSNTTKANVVNNVSAPAAPATTMTAIPQTGDDSQPLVWGALVVVSGAALAGLAVYRKKRSDK</sequence>
<organism evidence="4 5">
    <name type="scientific">Candidatus Gemmiger excrementavium</name>
    <dbReference type="NCBI Taxonomy" id="2838608"/>
    <lineage>
        <taxon>Bacteria</taxon>
        <taxon>Bacillati</taxon>
        <taxon>Bacillota</taxon>
        <taxon>Clostridia</taxon>
        <taxon>Eubacteriales</taxon>
        <taxon>Gemmiger</taxon>
    </lineage>
</organism>
<reference evidence="4" key="1">
    <citation type="journal article" date="2021" name="PeerJ">
        <title>Extensive microbial diversity within the chicken gut microbiome revealed by metagenomics and culture.</title>
        <authorList>
            <person name="Gilroy R."/>
            <person name="Ravi A."/>
            <person name="Getino M."/>
            <person name="Pursley I."/>
            <person name="Horton D.L."/>
            <person name="Alikhan N.F."/>
            <person name="Baker D."/>
            <person name="Gharbi K."/>
            <person name="Hall N."/>
            <person name="Watson M."/>
            <person name="Adriaenssens E.M."/>
            <person name="Foster-Nyarko E."/>
            <person name="Jarju S."/>
            <person name="Secka A."/>
            <person name="Antonio M."/>
            <person name="Oren A."/>
            <person name="Chaudhuri R.R."/>
            <person name="La Ragione R."/>
            <person name="Hildebrand F."/>
            <person name="Pallen M.J."/>
        </authorList>
    </citation>
    <scope>NUCLEOTIDE SEQUENCE</scope>
    <source>
        <strain evidence="4">3436</strain>
    </source>
</reference>
<dbReference type="EMBL" id="DXBO01000143">
    <property type="protein sequence ID" value="HIZ49071.1"/>
    <property type="molecule type" value="Genomic_DNA"/>
</dbReference>
<evidence type="ECO:0000313" key="5">
    <source>
        <dbReference type="Proteomes" id="UP000824031"/>
    </source>
</evidence>
<name>A0A9D2JGK1_9FIRM</name>
<keyword evidence="2" id="KW-0812">Transmembrane</keyword>
<dbReference type="InterPro" id="IPR047589">
    <property type="entry name" value="DUF11_rpt"/>
</dbReference>
<dbReference type="Pfam" id="PF24346">
    <property type="entry name" value="DUF7507"/>
    <property type="match status" value="1"/>
</dbReference>
<proteinExistence type="predicted"/>
<accession>A0A9D2JGK1</accession>
<evidence type="ECO:0000313" key="4">
    <source>
        <dbReference type="EMBL" id="HIZ49071.1"/>
    </source>
</evidence>
<keyword evidence="2" id="KW-0472">Membrane</keyword>
<protein>
    <submittedName>
        <fullName evidence="4">DUF11 domain-containing protein</fullName>
    </submittedName>
</protein>
<comment type="caution">
    <text evidence="4">The sequence shown here is derived from an EMBL/GenBank/DDBJ whole genome shotgun (WGS) entry which is preliminary data.</text>
</comment>
<evidence type="ECO:0000256" key="1">
    <source>
        <dbReference type="SAM" id="MobiDB-lite"/>
    </source>
</evidence>
<dbReference type="InterPro" id="IPR055354">
    <property type="entry name" value="DUF7507"/>
</dbReference>
<evidence type="ECO:0000259" key="3">
    <source>
        <dbReference type="Pfam" id="PF24346"/>
    </source>
</evidence>
<feature type="compositionally biased region" description="Low complexity" evidence="1">
    <location>
        <begin position="572"/>
        <end position="585"/>
    </location>
</feature>
<dbReference type="AlphaFoldDB" id="A0A9D2JGK1"/>
<feature type="compositionally biased region" description="Acidic residues" evidence="1">
    <location>
        <begin position="169"/>
        <end position="179"/>
    </location>
</feature>
<dbReference type="NCBIfam" id="TIGR01451">
    <property type="entry name" value="B_ant_repeat"/>
    <property type="match status" value="1"/>
</dbReference>
<feature type="compositionally biased region" description="Gly residues" evidence="1">
    <location>
        <begin position="560"/>
        <end position="571"/>
    </location>
</feature>
<keyword evidence="2" id="KW-1133">Transmembrane helix</keyword>